<evidence type="ECO:0000256" key="1">
    <source>
        <dbReference type="ARBA" id="ARBA00022801"/>
    </source>
</evidence>
<feature type="coiled-coil region" evidence="3">
    <location>
        <begin position="283"/>
        <end position="310"/>
    </location>
</feature>
<keyword evidence="2" id="KW-0479">Metal-binding</keyword>
<organism evidence="7 8">
    <name type="scientific">Trichinella zimbabwensis</name>
    <dbReference type="NCBI Taxonomy" id="268475"/>
    <lineage>
        <taxon>Eukaryota</taxon>
        <taxon>Metazoa</taxon>
        <taxon>Ecdysozoa</taxon>
        <taxon>Nematoda</taxon>
        <taxon>Enoplea</taxon>
        <taxon>Dorylaimia</taxon>
        <taxon>Trichinellida</taxon>
        <taxon>Trichinellidae</taxon>
        <taxon>Trichinella</taxon>
    </lineage>
</organism>
<feature type="domain" description="Peptidase A2" evidence="6">
    <location>
        <begin position="379"/>
        <end position="458"/>
    </location>
</feature>
<dbReference type="InterPro" id="IPR001995">
    <property type="entry name" value="Peptidase_A2_cat"/>
</dbReference>
<dbReference type="InterPro" id="IPR021109">
    <property type="entry name" value="Peptidase_aspartic_dom_sf"/>
</dbReference>
<sequence>MASTVGRRRNVASHWCAVLVRDRSSCDLLWWLLIARCNKQLKRLSGVCFVSQSRQMSSSKSVSGRKVNSDGDGPDENYKPEADPPTVTENPLRWEPVREPVQVSTSGACFCPPPAFFPEMDPTEWLEKLEDFFCVSGVPTSNYGVVGRYLLSDPVRRVLYPVGQARDSSFEELKIRLLNAYGLEESPVRLIERFHALRQREGQSIQQYAQEVAELGRRAGVSERDLVARFVGGIASREVYRAIRLQEPPTLAEARKLAIRIIQVEEDFQERQQPRAGITKPDKAEAAQSIDALIREMGNLARKVEQLERTSARPARISAGCFHCGSLDHLRRDCPRLRARTRLAGAQRSGSIDRRLLAMTESQAGCSPLVAGKLNGLRIPLLLDSGAVVSVVSESTWRSATKGQPLRIAEGSILLGDGRKMCICGLGVMPLQLGSWSGRVPVVVVKSLVVPGILGTNFFDLFVKVVDWQARRMTMTDGSKVEIKWEAASNKRLGIGCALVTPNSWEAGTEKTTEGKPDTGDGDLEEWERSLVDGAEYSPRGKRALSGVLRRCGKAISRSEADLGRTNLVQHQIETSIISVIITCLLFEVIIHLL</sequence>
<protein>
    <recommendedName>
        <fullName evidence="9">CCHC-type domain-containing protein</fullName>
    </recommendedName>
</protein>
<keyword evidence="1" id="KW-0378">Hydrolase</keyword>
<keyword evidence="3" id="KW-0175">Coiled coil</keyword>
<keyword evidence="2" id="KW-0862">Zinc</keyword>
<dbReference type="PANTHER" id="PTHR46888">
    <property type="entry name" value="ZINC KNUCKLE DOMAINCONTAINING PROTEIN-RELATED"/>
    <property type="match status" value="1"/>
</dbReference>
<gene>
    <name evidence="7" type="ORF">T11_3903</name>
</gene>
<dbReference type="SMART" id="SM00343">
    <property type="entry name" value="ZnF_C2HC"/>
    <property type="match status" value="1"/>
</dbReference>
<evidence type="ECO:0000259" key="6">
    <source>
        <dbReference type="PROSITE" id="PS50175"/>
    </source>
</evidence>
<dbReference type="PROSITE" id="PS50175">
    <property type="entry name" value="ASP_PROT_RETROV"/>
    <property type="match status" value="1"/>
</dbReference>
<dbReference type="Pfam" id="PF00098">
    <property type="entry name" value="zf-CCHC"/>
    <property type="match status" value="1"/>
</dbReference>
<dbReference type="InterPro" id="IPR001878">
    <property type="entry name" value="Znf_CCHC"/>
</dbReference>
<evidence type="ECO:0000256" key="3">
    <source>
        <dbReference type="SAM" id="Coils"/>
    </source>
</evidence>
<dbReference type="AlphaFoldDB" id="A0A0V1HVI7"/>
<comment type="caution">
    <text evidence="7">The sequence shown here is derived from an EMBL/GenBank/DDBJ whole genome shotgun (WGS) entry which is preliminary data.</text>
</comment>
<dbReference type="Gene3D" id="2.40.70.10">
    <property type="entry name" value="Acid Proteases"/>
    <property type="match status" value="1"/>
</dbReference>
<evidence type="ECO:0000256" key="2">
    <source>
        <dbReference type="PROSITE-ProRule" id="PRU00047"/>
    </source>
</evidence>
<dbReference type="GO" id="GO:0008270">
    <property type="term" value="F:zinc ion binding"/>
    <property type="evidence" value="ECO:0007669"/>
    <property type="project" value="UniProtKB-KW"/>
</dbReference>
<dbReference type="OrthoDB" id="10258062at2759"/>
<reference evidence="7 8" key="1">
    <citation type="submission" date="2015-01" db="EMBL/GenBank/DDBJ databases">
        <title>Evolution of Trichinella species and genotypes.</title>
        <authorList>
            <person name="Korhonen P.K."/>
            <person name="Edoardo P."/>
            <person name="Giuseppe L.R."/>
            <person name="Gasser R.B."/>
        </authorList>
    </citation>
    <scope>NUCLEOTIDE SEQUENCE [LARGE SCALE GENOMIC DNA]</scope>
    <source>
        <strain evidence="7">ISS1029</strain>
    </source>
</reference>
<keyword evidence="8" id="KW-1185">Reference proteome</keyword>
<dbReference type="GO" id="GO:0003676">
    <property type="term" value="F:nucleic acid binding"/>
    <property type="evidence" value="ECO:0007669"/>
    <property type="project" value="InterPro"/>
</dbReference>
<dbReference type="PANTHER" id="PTHR46888:SF1">
    <property type="entry name" value="RIBONUCLEASE H"/>
    <property type="match status" value="1"/>
</dbReference>
<evidence type="ECO:0000313" key="7">
    <source>
        <dbReference type="EMBL" id="KRZ14763.1"/>
    </source>
</evidence>
<evidence type="ECO:0000259" key="5">
    <source>
        <dbReference type="PROSITE" id="PS50158"/>
    </source>
</evidence>
<dbReference type="Proteomes" id="UP000055024">
    <property type="component" value="Unassembled WGS sequence"/>
</dbReference>
<dbReference type="GO" id="GO:0004190">
    <property type="term" value="F:aspartic-type endopeptidase activity"/>
    <property type="evidence" value="ECO:0007669"/>
    <property type="project" value="InterPro"/>
</dbReference>
<name>A0A0V1HVI7_9BILA</name>
<dbReference type="InterPro" id="IPR005162">
    <property type="entry name" value="Retrotrans_gag_dom"/>
</dbReference>
<dbReference type="EMBL" id="JYDP01000022">
    <property type="protein sequence ID" value="KRZ14763.1"/>
    <property type="molecule type" value="Genomic_DNA"/>
</dbReference>
<evidence type="ECO:0000256" key="4">
    <source>
        <dbReference type="SAM" id="MobiDB-lite"/>
    </source>
</evidence>
<proteinExistence type="predicted"/>
<evidence type="ECO:0008006" key="9">
    <source>
        <dbReference type="Google" id="ProtNLM"/>
    </source>
</evidence>
<feature type="domain" description="CCHC-type" evidence="5">
    <location>
        <begin position="321"/>
        <end position="336"/>
    </location>
</feature>
<dbReference type="SUPFAM" id="SSF50630">
    <property type="entry name" value="Acid proteases"/>
    <property type="match status" value="1"/>
</dbReference>
<feature type="region of interest" description="Disordered" evidence="4">
    <location>
        <begin position="60"/>
        <end position="91"/>
    </location>
</feature>
<dbReference type="PROSITE" id="PS50158">
    <property type="entry name" value="ZF_CCHC"/>
    <property type="match status" value="1"/>
</dbReference>
<accession>A0A0V1HVI7</accession>
<keyword evidence="2" id="KW-0863">Zinc-finger</keyword>
<dbReference type="Pfam" id="PF03732">
    <property type="entry name" value="Retrotrans_gag"/>
    <property type="match status" value="1"/>
</dbReference>
<evidence type="ECO:0000313" key="8">
    <source>
        <dbReference type="Proteomes" id="UP000055024"/>
    </source>
</evidence>
<dbReference type="GO" id="GO:0006508">
    <property type="term" value="P:proteolysis"/>
    <property type="evidence" value="ECO:0007669"/>
    <property type="project" value="InterPro"/>
</dbReference>